<protein>
    <recommendedName>
        <fullName evidence="5">Pectinesterase</fullName>
        <ecNumber evidence="5">3.1.1.11</ecNumber>
    </recommendedName>
</protein>
<organism evidence="7 8">
    <name type="scientific">Ananas comosus</name>
    <name type="common">Pineapple</name>
    <name type="synonym">Ananas ananas</name>
    <dbReference type="NCBI Taxonomy" id="4615"/>
    <lineage>
        <taxon>Eukaryota</taxon>
        <taxon>Viridiplantae</taxon>
        <taxon>Streptophyta</taxon>
        <taxon>Embryophyta</taxon>
        <taxon>Tracheophyta</taxon>
        <taxon>Spermatophyta</taxon>
        <taxon>Magnoliopsida</taxon>
        <taxon>Liliopsida</taxon>
        <taxon>Poales</taxon>
        <taxon>Bromeliaceae</taxon>
        <taxon>Bromelioideae</taxon>
        <taxon>Ananas</taxon>
    </lineage>
</organism>
<sequence length="300" mass="33751">MAGEGQPHFPPPTGCSILDASPEAILIDVVVPQDGTENYMTVMAAIDTAPSSSEHRYVIYIRRGTYNEDVFVEKPNVVFIGPLWLGYHIITDPAVTANFTVMLLIEGDSWLSSTGISYKSGLIMFYRCSFEGYQDTLYAHSYKQFYRECRITGTVDFIFGDAAAVFQFCLFLTCRPLPHQVNTITAQGRDDIRRNTGFTLQNCNISADSDLALTVIMETYIGSLIRLERWLEWNSSFALDTLYYAEYMNSEPGSGLRGRVKWLGYHIITDPVVAANFTVARLIDEDSWLPSTGISYNNRL</sequence>
<dbReference type="InterPro" id="IPR011050">
    <property type="entry name" value="Pectin_lyase_fold/virulence"/>
</dbReference>
<dbReference type="PANTHER" id="PTHR31707">
    <property type="entry name" value="PECTINESTERASE"/>
    <property type="match status" value="1"/>
</dbReference>
<keyword evidence="7" id="KW-1185">Reference proteome</keyword>
<dbReference type="InterPro" id="IPR033131">
    <property type="entry name" value="Pectinesterase_Asp_AS"/>
</dbReference>
<evidence type="ECO:0000313" key="7">
    <source>
        <dbReference type="Proteomes" id="UP000515123"/>
    </source>
</evidence>
<dbReference type="GO" id="GO:0042545">
    <property type="term" value="P:cell wall modification"/>
    <property type="evidence" value="ECO:0007669"/>
    <property type="project" value="UniProtKB-UniRule"/>
</dbReference>
<dbReference type="PROSITE" id="PS00503">
    <property type="entry name" value="PECTINESTERASE_2"/>
    <property type="match status" value="1"/>
</dbReference>
<keyword evidence="3 5" id="KW-0063">Aspartyl esterase</keyword>
<evidence type="ECO:0000256" key="1">
    <source>
        <dbReference type="ARBA" id="ARBA00005184"/>
    </source>
</evidence>
<dbReference type="RefSeq" id="XP_020113225.1">
    <property type="nucleotide sequence ID" value="XM_020257636.1"/>
</dbReference>
<dbReference type="EC" id="3.1.1.11" evidence="5"/>
<evidence type="ECO:0000256" key="2">
    <source>
        <dbReference type="ARBA" id="ARBA00022801"/>
    </source>
</evidence>
<gene>
    <name evidence="8" type="primary">LOC109727500</name>
</gene>
<evidence type="ECO:0000313" key="8">
    <source>
        <dbReference type="RefSeq" id="XP_020113225.1"/>
    </source>
</evidence>
<feature type="domain" description="Pectinesterase catalytic" evidence="6">
    <location>
        <begin position="119"/>
        <end position="285"/>
    </location>
</feature>
<dbReference type="SUPFAM" id="SSF51126">
    <property type="entry name" value="Pectin lyase-like"/>
    <property type="match status" value="1"/>
</dbReference>
<dbReference type="Gene3D" id="2.160.20.10">
    <property type="entry name" value="Single-stranded right-handed beta-helix, Pectin lyase-like"/>
    <property type="match status" value="2"/>
</dbReference>
<reference evidence="7" key="1">
    <citation type="journal article" date="2015" name="Nat. Genet.">
        <title>The pineapple genome and the evolution of CAM photosynthesis.</title>
        <authorList>
            <person name="Ming R."/>
            <person name="VanBuren R."/>
            <person name="Wai C.M."/>
            <person name="Tang H."/>
            <person name="Schatz M.C."/>
            <person name="Bowers J.E."/>
            <person name="Lyons E."/>
            <person name="Wang M.L."/>
            <person name="Chen J."/>
            <person name="Biggers E."/>
            <person name="Zhang J."/>
            <person name="Huang L."/>
            <person name="Zhang L."/>
            <person name="Miao W."/>
            <person name="Zhang J."/>
            <person name="Ye Z."/>
            <person name="Miao C."/>
            <person name="Lin Z."/>
            <person name="Wang H."/>
            <person name="Zhou H."/>
            <person name="Yim W.C."/>
            <person name="Priest H.D."/>
            <person name="Zheng C."/>
            <person name="Woodhouse M."/>
            <person name="Edger P.P."/>
            <person name="Guyot R."/>
            <person name="Guo H.B."/>
            <person name="Guo H."/>
            <person name="Zheng G."/>
            <person name="Singh R."/>
            <person name="Sharma A."/>
            <person name="Min X."/>
            <person name="Zheng Y."/>
            <person name="Lee H."/>
            <person name="Gurtowski J."/>
            <person name="Sedlazeck F.J."/>
            <person name="Harkess A."/>
            <person name="McKain M.R."/>
            <person name="Liao Z."/>
            <person name="Fang J."/>
            <person name="Liu J."/>
            <person name="Zhang X."/>
            <person name="Zhang Q."/>
            <person name="Hu W."/>
            <person name="Qin Y."/>
            <person name="Wang K."/>
            <person name="Chen L.Y."/>
            <person name="Shirley N."/>
            <person name="Lin Y.R."/>
            <person name="Liu L.Y."/>
            <person name="Hernandez A.G."/>
            <person name="Wright C.L."/>
            <person name="Bulone V."/>
            <person name="Tuskan G.A."/>
            <person name="Heath K."/>
            <person name="Zee F."/>
            <person name="Moore P.H."/>
            <person name="Sunkar R."/>
            <person name="Leebens-Mack J.H."/>
            <person name="Mockler T."/>
            <person name="Bennetzen J.L."/>
            <person name="Freeling M."/>
            <person name="Sankoff D."/>
            <person name="Paterson A.H."/>
            <person name="Zhu X."/>
            <person name="Yang X."/>
            <person name="Smith J.A."/>
            <person name="Cushman J.C."/>
            <person name="Paull R.E."/>
            <person name="Yu Q."/>
        </authorList>
    </citation>
    <scope>NUCLEOTIDE SEQUENCE [LARGE SCALE GENOMIC DNA]</scope>
    <source>
        <strain evidence="7">cv. F153</strain>
    </source>
</reference>
<comment type="pathway">
    <text evidence="1 5">Glycan metabolism; pectin degradation; 2-dehydro-3-deoxy-D-gluconate from pectin: step 1/5.</text>
</comment>
<reference evidence="8" key="2">
    <citation type="submission" date="2025-08" db="UniProtKB">
        <authorList>
            <consortium name="RefSeq"/>
        </authorList>
    </citation>
    <scope>IDENTIFICATION</scope>
    <source>
        <tissue evidence="8">Leaf</tissue>
    </source>
</reference>
<keyword evidence="2 5" id="KW-0378">Hydrolase</keyword>
<dbReference type="GO" id="GO:0030599">
    <property type="term" value="F:pectinesterase activity"/>
    <property type="evidence" value="ECO:0007669"/>
    <property type="project" value="UniProtKB-UniRule"/>
</dbReference>
<proteinExistence type="predicted"/>
<evidence type="ECO:0000259" key="6">
    <source>
        <dbReference type="Pfam" id="PF01095"/>
    </source>
</evidence>
<dbReference type="GeneID" id="109727500"/>
<feature type="domain" description="Pectinesterase catalytic" evidence="6">
    <location>
        <begin position="28"/>
        <end position="81"/>
    </location>
</feature>
<name>A0A6P5H6Z7_ANACO</name>
<dbReference type="Proteomes" id="UP000515123">
    <property type="component" value="Linkage group 22"/>
</dbReference>
<evidence type="ECO:0000256" key="5">
    <source>
        <dbReference type="RuleBase" id="RU000589"/>
    </source>
</evidence>
<evidence type="ECO:0000256" key="3">
    <source>
        <dbReference type="ARBA" id="ARBA00023085"/>
    </source>
</evidence>
<feature type="active site" evidence="4">
    <location>
        <position position="156"/>
    </location>
</feature>
<dbReference type="Pfam" id="PF01095">
    <property type="entry name" value="Pectinesterase"/>
    <property type="match status" value="2"/>
</dbReference>
<dbReference type="InterPro" id="IPR000070">
    <property type="entry name" value="Pectinesterase_cat"/>
</dbReference>
<dbReference type="InterPro" id="IPR012334">
    <property type="entry name" value="Pectin_lyas_fold"/>
</dbReference>
<dbReference type="UniPathway" id="UPA00545">
    <property type="reaction ID" value="UER00823"/>
</dbReference>
<dbReference type="OrthoDB" id="2019149at2759"/>
<dbReference type="GO" id="GO:0045490">
    <property type="term" value="P:pectin catabolic process"/>
    <property type="evidence" value="ECO:0007669"/>
    <property type="project" value="UniProtKB-UniRule"/>
</dbReference>
<evidence type="ECO:0000256" key="4">
    <source>
        <dbReference type="PROSITE-ProRule" id="PRU10040"/>
    </source>
</evidence>
<accession>A0A6P5H6Z7</accession>
<dbReference type="AlphaFoldDB" id="A0A6P5H6Z7"/>
<comment type="catalytic activity">
    <reaction evidence="5">
        <text>[(1-&gt;4)-alpha-D-galacturonosyl methyl ester](n) + n H2O = [(1-&gt;4)-alpha-D-galacturonosyl](n) + n methanol + n H(+)</text>
        <dbReference type="Rhea" id="RHEA:22380"/>
        <dbReference type="Rhea" id="RHEA-COMP:14570"/>
        <dbReference type="Rhea" id="RHEA-COMP:14573"/>
        <dbReference type="ChEBI" id="CHEBI:15377"/>
        <dbReference type="ChEBI" id="CHEBI:15378"/>
        <dbReference type="ChEBI" id="CHEBI:17790"/>
        <dbReference type="ChEBI" id="CHEBI:140522"/>
        <dbReference type="ChEBI" id="CHEBI:140523"/>
        <dbReference type="EC" id="3.1.1.11"/>
    </reaction>
</comment>